<dbReference type="Pfam" id="PF14237">
    <property type="entry name" value="GYF_2"/>
    <property type="match status" value="1"/>
</dbReference>
<organism evidence="2">
    <name type="scientific">Zea mays</name>
    <name type="common">Maize</name>
    <dbReference type="NCBI Taxonomy" id="4577"/>
    <lineage>
        <taxon>Eukaryota</taxon>
        <taxon>Viridiplantae</taxon>
        <taxon>Streptophyta</taxon>
        <taxon>Embryophyta</taxon>
        <taxon>Tracheophyta</taxon>
        <taxon>Spermatophyta</taxon>
        <taxon>Magnoliopsida</taxon>
        <taxon>Liliopsida</taxon>
        <taxon>Poales</taxon>
        <taxon>Poaceae</taxon>
        <taxon>PACMAD clade</taxon>
        <taxon>Panicoideae</taxon>
        <taxon>Andropogonodae</taxon>
        <taxon>Andropogoneae</taxon>
        <taxon>Tripsacinae</taxon>
        <taxon>Zea</taxon>
    </lineage>
</organism>
<feature type="region of interest" description="Disordered" evidence="1">
    <location>
        <begin position="1002"/>
        <end position="1029"/>
    </location>
</feature>
<sequence>MEPSKEWMYIDKDGTQVGPLEKDAIRRLWSKKSIDWTIKCWASGMSDWKRLRDIRELRWALSVRVPVLTPTQIGDTALSILHSMASARSDLDDAGEIVTPTPRVKHILSSPRCLPHVAQAMLTGEPSIVEAAASLLKAIVTRNPKAMIRLYSTGAFYFALAYPGSNLLSIAQLFSATHTHQAFHGGEEAALSSSLPLAKRSVLGGLLPESLLYVLERSGPSAFAGAMVSDSDTPEIIWTHKMRAENLIRQVLQHLGDFPQKLAQHCHSLYDYAPMPPVTYPNLKDEMWCHRYYLRNLCDEIRFPNWPIVEHVEFLQSLLVMWREELTRRPMDLSEEEACKILEISLDDLVLVENGSSKRPSDLSSANSGNKTENIDEEKLKRQYRKLAIKYHPDKNPEGREKFVAVQKAYERLQASMQGLQGPQVWRLLLLLKAQCILYKRYGDVLEPFKYAGYPMLLNAVTVDKDDSNFLSSDRAPLLIAASELIWLTCASSSLNGEELIRDGGIPLLATLLSRCMCIVQPTTPANEPAARIVTNIMHTFSVLKFVDQQRASQGPDGSYDLTESQSFTYEALSKELIVGNVYLRVYNNQPDFEISDQEEFCIALLKFIAELVQQWNSVNLEETIHQHGSVIEASISENDQVSDSTIEGKMDNSSGKQSTDGDSEVIINLQCGLTSLQNLLTSNPGLAAVFATKERLVPLFECLALHVSPESSIPQICLSILSLLTKHAPCLEAMVAERMSLILLFQILHCNPPCRDGALAVLYSLASTPELAWAAAKHGGVVYILELMLPLQEEISMQQRAAAASLLGKLVGQPMHGPRVAITLARFLPDGLVSAIKDGPGEAVVSSLEQTTETPELVWTPAMAASLSAQLATMASDLYQEQMKGRVVDWDVPEQASGQHVMKDEPQVGGIYVRLFLKDPKFPLRNPKRFLEGLLDQYVSSVAATHYEAIATDPELPLLLSAALVSLLRVHPALADHVGYLGYVPKLVAAMAYEGRRETMASGQATSASKAEPSEHDNSAHSEATVQTPQERVRLSCLRVLHQLASSTTCAEAMAATSAGTPQVVPLLMKAIGWQGGSILALETLKRVVGAGNRARDALVAQGLKVGLVEVLLGILDWRVGGRQGLCNQMKWNESEASIGRVLAVEVLHAFATEGAHCARVREVLNSSDVWSAYKDQKHDLFLPSNAQSSAAGIAGLIESSSSRLTYALTAPPPQPSLVRLPSSSPSPPSAPANPSGRHSYQRL</sequence>
<feature type="region of interest" description="Disordered" evidence="1">
    <location>
        <begin position="356"/>
        <end position="375"/>
    </location>
</feature>
<proteinExistence type="predicted"/>
<dbReference type="InterPro" id="IPR016024">
    <property type="entry name" value="ARM-type_fold"/>
</dbReference>
<dbReference type="Gene3D" id="1.25.10.10">
    <property type="entry name" value="Leucine-rich Repeat Variant"/>
    <property type="match status" value="1"/>
</dbReference>
<dbReference type="EMBL" id="CM007647">
    <property type="protein sequence ID" value="ONM00035.1"/>
    <property type="molecule type" value="Genomic_DNA"/>
</dbReference>
<dbReference type="InterPro" id="IPR001623">
    <property type="entry name" value="DnaJ_domain"/>
</dbReference>
<protein>
    <submittedName>
        <fullName evidence="2">DnaJ homolog subfamily C GRV2</fullName>
    </submittedName>
</protein>
<dbReference type="AlphaFoldDB" id="A0A1D6K961"/>
<dbReference type="CDD" id="cd06257">
    <property type="entry name" value="DnaJ"/>
    <property type="match status" value="1"/>
</dbReference>
<accession>A0A1D6K961</accession>
<dbReference type="SUPFAM" id="SSF48371">
    <property type="entry name" value="ARM repeat"/>
    <property type="match status" value="1"/>
</dbReference>
<dbReference type="InterPro" id="IPR036869">
    <property type="entry name" value="J_dom_sf"/>
</dbReference>
<dbReference type="PANTHER" id="PTHR36983:SF2">
    <property type="entry name" value="DNAJ HOMOLOG SUBFAMILY C MEMBER 13"/>
    <property type="match status" value="1"/>
</dbReference>
<dbReference type="FunFam" id="1.25.10.10:FF:000320">
    <property type="entry name" value="DnaJ homolog subfamily C GRV2"/>
    <property type="match status" value="1"/>
</dbReference>
<gene>
    <name evidence="2" type="ORF">ZEAMMB73_Zm00001d030026</name>
</gene>
<dbReference type="GO" id="GO:0007032">
    <property type="term" value="P:endosome organization"/>
    <property type="evidence" value="ECO:0007669"/>
    <property type="project" value="InterPro"/>
</dbReference>
<dbReference type="InterPro" id="IPR025640">
    <property type="entry name" value="GYF_2"/>
</dbReference>
<dbReference type="InterPro" id="IPR044978">
    <property type="entry name" value="GRV2/DNAJC13"/>
</dbReference>
<feature type="region of interest" description="Disordered" evidence="1">
    <location>
        <begin position="1209"/>
        <end position="1245"/>
    </location>
</feature>
<dbReference type="PROSITE" id="PS50076">
    <property type="entry name" value="DNAJ_2"/>
    <property type="match status" value="1"/>
</dbReference>
<dbReference type="InterPro" id="IPR011989">
    <property type="entry name" value="ARM-like"/>
</dbReference>
<evidence type="ECO:0000256" key="1">
    <source>
        <dbReference type="SAM" id="MobiDB-lite"/>
    </source>
</evidence>
<reference evidence="2" key="1">
    <citation type="submission" date="2015-12" db="EMBL/GenBank/DDBJ databases">
        <title>Update maize B73 reference genome by single molecule sequencing technologies.</title>
        <authorList>
            <consortium name="Maize Genome Sequencing Project"/>
            <person name="Ware D."/>
        </authorList>
    </citation>
    <scope>NUCLEOTIDE SEQUENCE [LARGE SCALE GENOMIC DNA]</scope>
    <source>
        <tissue evidence="2">Seedling</tissue>
    </source>
</reference>
<name>A0A1D6K961_MAIZE</name>
<dbReference type="GO" id="GO:0005783">
    <property type="term" value="C:endoplasmic reticulum"/>
    <property type="evidence" value="ECO:0007669"/>
    <property type="project" value="UniProtKB-ARBA"/>
</dbReference>
<dbReference type="GO" id="GO:2000641">
    <property type="term" value="P:regulation of early endosome to late endosome transport"/>
    <property type="evidence" value="ECO:0007669"/>
    <property type="project" value="InterPro"/>
</dbReference>
<dbReference type="FunFam" id="1.10.287.110:FF:000030">
    <property type="entry name" value="DnaJ homolog subfamily C GRV2"/>
    <property type="match status" value="1"/>
</dbReference>
<dbReference type="SMART" id="SM00271">
    <property type="entry name" value="DnaJ"/>
    <property type="match status" value="1"/>
</dbReference>
<dbReference type="PANTHER" id="PTHR36983">
    <property type="entry name" value="DNAJ HOMOLOG SUBFAMILY C MEMBER 13"/>
    <property type="match status" value="1"/>
</dbReference>
<feature type="compositionally biased region" description="Polar residues" evidence="1">
    <location>
        <begin position="356"/>
        <end position="372"/>
    </location>
</feature>
<evidence type="ECO:0000313" key="2">
    <source>
        <dbReference type="EMBL" id="ONM00035.1"/>
    </source>
</evidence>
<dbReference type="Pfam" id="PF00226">
    <property type="entry name" value="DnaJ"/>
    <property type="match status" value="1"/>
</dbReference>
<dbReference type="Gene3D" id="1.10.287.110">
    <property type="entry name" value="DnaJ domain"/>
    <property type="match status" value="1"/>
</dbReference>
<dbReference type="SUPFAM" id="SSF46565">
    <property type="entry name" value="Chaperone J-domain"/>
    <property type="match status" value="1"/>
</dbReference>